<proteinExistence type="predicted"/>
<feature type="coiled-coil region" evidence="1">
    <location>
        <begin position="116"/>
        <end position="219"/>
    </location>
</feature>
<gene>
    <name evidence="2" type="ORF">OKIOD_LOCUS1687</name>
</gene>
<evidence type="ECO:0000313" key="2">
    <source>
        <dbReference type="EMBL" id="CAG5082450.1"/>
    </source>
</evidence>
<evidence type="ECO:0000256" key="1">
    <source>
        <dbReference type="SAM" id="Coils"/>
    </source>
</evidence>
<accession>A0ABN7RP02</accession>
<evidence type="ECO:0000313" key="3">
    <source>
        <dbReference type="Proteomes" id="UP001158576"/>
    </source>
</evidence>
<reference evidence="2 3" key="1">
    <citation type="submission" date="2021-04" db="EMBL/GenBank/DDBJ databases">
        <authorList>
            <person name="Bliznina A."/>
        </authorList>
    </citation>
    <scope>NUCLEOTIDE SEQUENCE [LARGE SCALE GENOMIC DNA]</scope>
</reference>
<keyword evidence="1" id="KW-0175">Coiled coil</keyword>
<dbReference type="EMBL" id="OU015568">
    <property type="protein sequence ID" value="CAG5082450.1"/>
    <property type="molecule type" value="Genomic_DNA"/>
</dbReference>
<keyword evidence="3" id="KW-1185">Reference proteome</keyword>
<organism evidence="2 3">
    <name type="scientific">Oikopleura dioica</name>
    <name type="common">Tunicate</name>
    <dbReference type="NCBI Taxonomy" id="34765"/>
    <lineage>
        <taxon>Eukaryota</taxon>
        <taxon>Metazoa</taxon>
        <taxon>Chordata</taxon>
        <taxon>Tunicata</taxon>
        <taxon>Appendicularia</taxon>
        <taxon>Copelata</taxon>
        <taxon>Oikopleuridae</taxon>
        <taxon>Oikopleura</taxon>
    </lineage>
</organism>
<protein>
    <submittedName>
        <fullName evidence="2">Oidioi.mRNA.OKI2018_I69.PAR.g10129.t1.cds</fullName>
    </submittedName>
</protein>
<name>A0ABN7RP02_OIKDI</name>
<feature type="coiled-coil region" evidence="1">
    <location>
        <begin position="300"/>
        <end position="327"/>
    </location>
</feature>
<sequence>MNQTITTMSKNRINYQRYNNENLDEIRNKLSEIIENHNLQGKRVRENSNLTMSLILNEHMLNVTQSHQGHQILQLAQEAKRCTDETENIIRAFNEQRLEFQSQKSEIKELRLMILQEAAEVRAEKANVDARTLQDQINEAHKRIDEVHVRFLNVRDQVDKEHASIKTLTGVLSDLELKVPNLEDRVDKVARNSATKAELREILEQMSKLKEMQEILKKTVLNQGDAMRKFQKTTLDSQAALSKEFEERLYKLEKSTSGIKEDFSEFNQLVRHKISVLETVSTRNAEKLSTLEETDNSYQLRLVQQQLRTSQRENEMLKKKVEALERQVDPVLLAFGDDPREKIRQICQQEMMRHGVIDSYSRGRN</sequence>
<dbReference type="Proteomes" id="UP001158576">
    <property type="component" value="Chromosome PAR"/>
</dbReference>